<evidence type="ECO:0000256" key="1">
    <source>
        <dbReference type="ARBA" id="ARBA00004651"/>
    </source>
</evidence>
<name>A0ABN3BPW2_9MICC</name>
<feature type="transmembrane region" description="Helical" evidence="7">
    <location>
        <begin position="188"/>
        <end position="209"/>
    </location>
</feature>
<evidence type="ECO:0000313" key="8">
    <source>
        <dbReference type="EMBL" id="GAA2198610.1"/>
    </source>
</evidence>
<evidence type="ECO:0000313" key="9">
    <source>
        <dbReference type="Proteomes" id="UP001500432"/>
    </source>
</evidence>
<sequence length="494" mass="52239">MSDIPEVDSEAEHLQRPLSSRAARGAAHMVGGQVVRFTLQALNLILLARVLTDVDFGVFAMSWAIIGIGHIVKDAGLATAAVQALRVSPAQRSNLFWMNAGIGLALTMAGFLIAPILAVLYRNPDVLGVTLGLAPTIFLASLTTQYRASFARQLRVGALTAVDISCGFLGLAAGVAAALSGWGAQALVLQQLAGGVFSLIGISVLAGWIPKRYDRGVPMGQFWRIGGGYFISQLFHYVGNNADTVIMGILHSPSTTGLYNRAVQLARVPLNQFRGPLDQVGVAALSKVQSEKEILVRYVNSANVVVVYPVLALAAFAVAAAPVMVPLVLGERWTAAVPYLQLLIAGEAMSTLAGGANWIFSAMGIAGSLARFTAWATCIRIAVMAAMGFLGPHGVAIGFFVSHCVMWVVSLLIVRRVSGVETRTLIEQGVRAILIWAPAAGLGFIAGLRTSDWAPWPSLTAIAAGVMAFPGVAMLVPVVRREVLQVIRTVKRLV</sequence>
<dbReference type="RefSeq" id="WP_344298752.1">
    <property type="nucleotide sequence ID" value="NZ_BAAAQW010000003.1"/>
</dbReference>
<comment type="caution">
    <text evidence="8">The sequence shown here is derived from an EMBL/GenBank/DDBJ whole genome shotgun (WGS) entry which is preliminary data.</text>
</comment>
<keyword evidence="9" id="KW-1185">Reference proteome</keyword>
<comment type="subcellular location">
    <subcellularLocation>
        <location evidence="1">Cell membrane</location>
        <topology evidence="1">Multi-pass membrane protein</topology>
    </subcellularLocation>
</comment>
<evidence type="ECO:0000256" key="7">
    <source>
        <dbReference type="SAM" id="Phobius"/>
    </source>
</evidence>
<comment type="similarity">
    <text evidence="2">Belongs to the polysaccharide synthase family.</text>
</comment>
<feature type="transmembrane region" description="Helical" evidence="7">
    <location>
        <begin position="372"/>
        <end position="390"/>
    </location>
</feature>
<dbReference type="PANTHER" id="PTHR30250">
    <property type="entry name" value="PST FAMILY PREDICTED COLANIC ACID TRANSPORTER"/>
    <property type="match status" value="1"/>
</dbReference>
<reference evidence="8 9" key="1">
    <citation type="journal article" date="2019" name="Int. J. Syst. Evol. Microbiol.">
        <title>The Global Catalogue of Microorganisms (GCM) 10K type strain sequencing project: providing services to taxonomists for standard genome sequencing and annotation.</title>
        <authorList>
            <consortium name="The Broad Institute Genomics Platform"/>
            <consortium name="The Broad Institute Genome Sequencing Center for Infectious Disease"/>
            <person name="Wu L."/>
            <person name="Ma J."/>
        </authorList>
    </citation>
    <scope>NUCLEOTIDE SEQUENCE [LARGE SCALE GENOMIC DNA]</scope>
    <source>
        <strain evidence="8 9">JCM 16034</strain>
    </source>
</reference>
<keyword evidence="4 7" id="KW-0812">Transmembrane</keyword>
<keyword evidence="5 7" id="KW-1133">Transmembrane helix</keyword>
<feature type="transmembrane region" description="Helical" evidence="7">
    <location>
        <begin position="460"/>
        <end position="479"/>
    </location>
</feature>
<keyword evidence="6 7" id="KW-0472">Membrane</keyword>
<feature type="transmembrane region" description="Helical" evidence="7">
    <location>
        <begin position="396"/>
        <end position="417"/>
    </location>
</feature>
<evidence type="ECO:0000256" key="2">
    <source>
        <dbReference type="ARBA" id="ARBA00007430"/>
    </source>
</evidence>
<evidence type="ECO:0000256" key="5">
    <source>
        <dbReference type="ARBA" id="ARBA00022989"/>
    </source>
</evidence>
<dbReference type="InterPro" id="IPR050833">
    <property type="entry name" value="Poly_Biosynth_Transport"/>
</dbReference>
<feature type="transmembrane region" description="Helical" evidence="7">
    <location>
        <begin position="126"/>
        <end position="144"/>
    </location>
</feature>
<protein>
    <submittedName>
        <fullName evidence="8">Lipopolysaccharide biosynthesis protein</fullName>
    </submittedName>
</protein>
<evidence type="ECO:0000256" key="3">
    <source>
        <dbReference type="ARBA" id="ARBA00022475"/>
    </source>
</evidence>
<dbReference type="Pfam" id="PF13440">
    <property type="entry name" value="Polysacc_synt_3"/>
    <property type="match status" value="1"/>
</dbReference>
<feature type="transmembrane region" description="Helical" evidence="7">
    <location>
        <begin position="95"/>
        <end position="120"/>
    </location>
</feature>
<feature type="transmembrane region" description="Helical" evidence="7">
    <location>
        <begin position="339"/>
        <end position="360"/>
    </location>
</feature>
<organism evidence="8 9">
    <name type="scientific">Sinomonas flava</name>
    <dbReference type="NCBI Taxonomy" id="496857"/>
    <lineage>
        <taxon>Bacteria</taxon>
        <taxon>Bacillati</taxon>
        <taxon>Actinomycetota</taxon>
        <taxon>Actinomycetes</taxon>
        <taxon>Micrococcales</taxon>
        <taxon>Micrococcaceae</taxon>
        <taxon>Sinomonas</taxon>
    </lineage>
</organism>
<evidence type="ECO:0000256" key="4">
    <source>
        <dbReference type="ARBA" id="ARBA00022692"/>
    </source>
</evidence>
<proteinExistence type="inferred from homology"/>
<evidence type="ECO:0000256" key="6">
    <source>
        <dbReference type="ARBA" id="ARBA00023136"/>
    </source>
</evidence>
<accession>A0ABN3BPW2</accession>
<feature type="transmembrane region" description="Helical" evidence="7">
    <location>
        <begin position="156"/>
        <end position="182"/>
    </location>
</feature>
<gene>
    <name evidence="8" type="ORF">GCM10009849_11960</name>
</gene>
<dbReference type="PANTHER" id="PTHR30250:SF10">
    <property type="entry name" value="LIPOPOLYSACCHARIDE BIOSYNTHESIS PROTEIN WZXC"/>
    <property type="match status" value="1"/>
</dbReference>
<feature type="transmembrane region" description="Helical" evidence="7">
    <location>
        <begin position="305"/>
        <end position="327"/>
    </location>
</feature>
<dbReference type="Proteomes" id="UP001500432">
    <property type="component" value="Unassembled WGS sequence"/>
</dbReference>
<feature type="transmembrane region" description="Helical" evidence="7">
    <location>
        <begin position="429"/>
        <end position="448"/>
    </location>
</feature>
<keyword evidence="3" id="KW-1003">Cell membrane</keyword>
<dbReference type="EMBL" id="BAAAQW010000003">
    <property type="protein sequence ID" value="GAA2198610.1"/>
    <property type="molecule type" value="Genomic_DNA"/>
</dbReference>